<dbReference type="HOGENOM" id="CLU_3416777_0_0_9"/>
<name>D4K9R7_9FIRM</name>
<organism evidence="1 2">
    <name type="scientific">Faecalibacterium prausnitzii SL3/3</name>
    <dbReference type="NCBI Taxonomy" id="657322"/>
    <lineage>
        <taxon>Bacteria</taxon>
        <taxon>Bacillati</taxon>
        <taxon>Bacillota</taxon>
        <taxon>Clostridia</taxon>
        <taxon>Eubacteriales</taxon>
        <taxon>Oscillospiraceae</taxon>
        <taxon>Faecalibacterium</taxon>
    </lineage>
</organism>
<dbReference type="EMBL" id="FP929046">
    <property type="protein sequence ID" value="CBL01580.1"/>
    <property type="molecule type" value="Genomic_DNA"/>
</dbReference>
<gene>
    <name evidence="1" type="ORF">FPR_12700</name>
</gene>
<protein>
    <submittedName>
        <fullName evidence="1">Uncharacterized protein</fullName>
    </submittedName>
</protein>
<dbReference type="Proteomes" id="UP000007059">
    <property type="component" value="Chromosome"/>
</dbReference>
<sequence length="26" mass="3174">MLIVLEHLLGRINLPGMWWIIAERWL</sequence>
<proteinExistence type="predicted"/>
<reference evidence="1 2" key="2">
    <citation type="submission" date="2010-03" db="EMBL/GenBank/DDBJ databases">
        <authorList>
            <person name="Pajon A."/>
        </authorList>
    </citation>
    <scope>NUCLEOTIDE SEQUENCE [LARGE SCALE GENOMIC DNA]</scope>
    <source>
        <strain evidence="1 2">SL3/3</strain>
    </source>
</reference>
<reference evidence="1 2" key="1">
    <citation type="submission" date="2010-03" db="EMBL/GenBank/DDBJ databases">
        <title>The genome sequence of Faecalibacterium prausnitzii SL3/3.</title>
        <authorList>
            <consortium name="metaHIT consortium -- http://www.metahit.eu/"/>
            <person name="Pajon A."/>
            <person name="Turner K."/>
            <person name="Parkhill J."/>
            <person name="Duncan S."/>
            <person name="Flint H."/>
        </authorList>
    </citation>
    <scope>NUCLEOTIDE SEQUENCE [LARGE SCALE GENOMIC DNA]</scope>
    <source>
        <strain evidence="1 2">SL3/3</strain>
    </source>
</reference>
<dbReference type="AlphaFoldDB" id="D4K9R7"/>
<evidence type="ECO:0000313" key="2">
    <source>
        <dbReference type="Proteomes" id="UP000007059"/>
    </source>
</evidence>
<evidence type="ECO:0000313" key="1">
    <source>
        <dbReference type="EMBL" id="CBL01580.1"/>
    </source>
</evidence>
<accession>D4K9R7</accession>
<dbReference type="KEGG" id="fpa:FPR_12700"/>